<name>A0A6A6Z104_9PEZI</name>
<reference evidence="4" key="2">
    <citation type="submission" date="2020-04" db="EMBL/GenBank/DDBJ databases">
        <authorList>
            <consortium name="NCBI Genome Project"/>
        </authorList>
    </citation>
    <scope>NUCLEOTIDE SEQUENCE</scope>
    <source>
        <strain evidence="4">CBS 304.34</strain>
    </source>
</reference>
<feature type="compositionally biased region" description="Polar residues" evidence="1">
    <location>
        <begin position="97"/>
        <end position="108"/>
    </location>
</feature>
<feature type="compositionally biased region" description="Polar residues" evidence="1">
    <location>
        <begin position="283"/>
        <end position="295"/>
    </location>
</feature>
<reference evidence="2 4" key="1">
    <citation type="journal article" date="2020" name="Stud. Mycol.">
        <title>101 Dothideomycetes genomes: a test case for predicting lifestyles and emergence of pathogens.</title>
        <authorList>
            <person name="Haridas S."/>
            <person name="Albert R."/>
            <person name="Binder M."/>
            <person name="Bloem J."/>
            <person name="Labutti K."/>
            <person name="Salamov A."/>
            <person name="Andreopoulos B."/>
            <person name="Baker S."/>
            <person name="Barry K."/>
            <person name="Bills G."/>
            <person name="Bluhm B."/>
            <person name="Cannon C."/>
            <person name="Castanera R."/>
            <person name="Culley D."/>
            <person name="Daum C."/>
            <person name="Ezra D."/>
            <person name="Gonzalez J."/>
            <person name="Henrissat B."/>
            <person name="Kuo A."/>
            <person name="Liang C."/>
            <person name="Lipzen A."/>
            <person name="Lutzoni F."/>
            <person name="Magnuson J."/>
            <person name="Mondo S."/>
            <person name="Nolan M."/>
            <person name="Ohm R."/>
            <person name="Pangilinan J."/>
            <person name="Park H.-J."/>
            <person name="Ramirez L."/>
            <person name="Alfaro M."/>
            <person name="Sun H."/>
            <person name="Tritt A."/>
            <person name="Yoshinaga Y."/>
            <person name="Zwiers L.-H."/>
            <person name="Turgeon B."/>
            <person name="Goodwin S."/>
            <person name="Spatafora J."/>
            <person name="Crous P."/>
            <person name="Grigoriev I."/>
        </authorList>
    </citation>
    <scope>NUCLEOTIDE SEQUENCE</scope>
    <source>
        <strain evidence="2 4">CBS 304.34</strain>
    </source>
</reference>
<feature type="region of interest" description="Disordered" evidence="1">
    <location>
        <begin position="95"/>
        <end position="114"/>
    </location>
</feature>
<evidence type="ECO:0000313" key="3">
    <source>
        <dbReference type="Proteomes" id="UP000504636"/>
    </source>
</evidence>
<evidence type="ECO:0000313" key="2">
    <source>
        <dbReference type="EMBL" id="KAF2814846.1"/>
    </source>
</evidence>
<dbReference type="AlphaFoldDB" id="A0A6A6Z104"/>
<dbReference type="EMBL" id="MU003694">
    <property type="protein sequence ID" value="KAF2814846.1"/>
    <property type="molecule type" value="Genomic_DNA"/>
</dbReference>
<feature type="compositionally biased region" description="Low complexity" evidence="1">
    <location>
        <begin position="333"/>
        <end position="343"/>
    </location>
</feature>
<organism evidence="2">
    <name type="scientific">Mytilinidion resinicola</name>
    <dbReference type="NCBI Taxonomy" id="574789"/>
    <lineage>
        <taxon>Eukaryota</taxon>
        <taxon>Fungi</taxon>
        <taxon>Dikarya</taxon>
        <taxon>Ascomycota</taxon>
        <taxon>Pezizomycotina</taxon>
        <taxon>Dothideomycetes</taxon>
        <taxon>Pleosporomycetidae</taxon>
        <taxon>Mytilinidiales</taxon>
        <taxon>Mytilinidiaceae</taxon>
        <taxon>Mytilinidion</taxon>
    </lineage>
</organism>
<feature type="compositionally biased region" description="Polar residues" evidence="1">
    <location>
        <begin position="198"/>
        <end position="208"/>
    </location>
</feature>
<accession>A0A6A6Z104</accession>
<dbReference type="Proteomes" id="UP000504636">
    <property type="component" value="Unplaced"/>
</dbReference>
<evidence type="ECO:0000256" key="1">
    <source>
        <dbReference type="SAM" id="MobiDB-lite"/>
    </source>
</evidence>
<dbReference type="GeneID" id="54458349"/>
<feature type="compositionally biased region" description="Low complexity" evidence="1">
    <location>
        <begin position="401"/>
        <end position="412"/>
    </location>
</feature>
<gene>
    <name evidence="2 4" type="ORF">BDZ99DRAFT_434709</name>
</gene>
<dbReference type="OrthoDB" id="5408296at2759"/>
<feature type="compositionally biased region" description="Polar residues" evidence="1">
    <location>
        <begin position="367"/>
        <end position="376"/>
    </location>
</feature>
<feature type="compositionally biased region" description="Pro residues" evidence="1">
    <location>
        <begin position="349"/>
        <end position="359"/>
    </location>
</feature>
<feature type="compositionally biased region" description="Low complexity" evidence="1">
    <location>
        <begin position="232"/>
        <end position="246"/>
    </location>
</feature>
<sequence length="495" mass="53278">MPQQPGEVSLLTLFADVHYFFSPPSAKPPHHAFDKSSYVYLYHNPIHQRGRLEVANHAGTPEQTAFSGFTDSVRVEQSYKHPTLFTITVDAFRGQGKSASSSPQQDLSQWHLPAPDPRNDGKYMYRLHTVEFYFWTADDATMFLDSLKRVLQPHQLQILEAPTAVSTAPQEHRDTTMSPVVEKLEQAAISRNYPARSASISTTQSFNGPPTVPTPASTVASGPQHEAPASFAPMAYNPAAPAAPEPIAHREKTPPPPDAEAGTGLTAAAISDHQGQFGAPPYHQNSFAPQATNQPYMPGPPSRQPTQTFPGPPAPGIQRSNTSGSFPPPPPQSSSAGPPQGQGYAHSFAPPPQEAPPQPGIHRQATMPASVSQQYANYPASPGYAPVQSPGHPPTPGQMTPGYVPAPGYPAAQSPGFPPQGAHPQYAYGQTADQYGIHNSMHTQLYRPTESEANHGKQPAVIGPGPGVQPGNFERRTEKIEKGVGRFLKKLDKRI</sequence>
<evidence type="ECO:0000313" key="4">
    <source>
        <dbReference type="RefSeq" id="XP_033581810.1"/>
    </source>
</evidence>
<proteinExistence type="predicted"/>
<reference evidence="4" key="3">
    <citation type="submission" date="2025-04" db="UniProtKB">
        <authorList>
            <consortium name="RefSeq"/>
        </authorList>
    </citation>
    <scope>IDENTIFICATION</scope>
    <source>
        <strain evidence="4">CBS 304.34</strain>
    </source>
</reference>
<protein>
    <recommendedName>
        <fullName evidence="5">RNA recognition motif-containing protein</fullName>
    </recommendedName>
</protein>
<evidence type="ECO:0008006" key="5">
    <source>
        <dbReference type="Google" id="ProtNLM"/>
    </source>
</evidence>
<feature type="region of interest" description="Disordered" evidence="1">
    <location>
        <begin position="195"/>
        <end position="474"/>
    </location>
</feature>
<dbReference type="RefSeq" id="XP_033581810.1">
    <property type="nucleotide sequence ID" value="XM_033717456.1"/>
</dbReference>
<keyword evidence="3" id="KW-1185">Reference proteome</keyword>